<dbReference type="InterPro" id="IPR016163">
    <property type="entry name" value="Ald_DH_C"/>
</dbReference>
<dbReference type="GO" id="GO:0004777">
    <property type="term" value="F:succinate-semialdehyde dehydrogenase (NAD+) activity"/>
    <property type="evidence" value="ECO:0007669"/>
    <property type="project" value="TreeGrafter"/>
</dbReference>
<feature type="domain" description="Aldehyde dehydrogenase" evidence="4">
    <location>
        <begin position="3"/>
        <end position="451"/>
    </location>
</feature>
<dbReference type="EC" id="1.2.1.79" evidence="5"/>
<dbReference type="Gene3D" id="3.40.309.10">
    <property type="entry name" value="Aldehyde Dehydrogenase, Chain A, domain 2"/>
    <property type="match status" value="1"/>
</dbReference>
<reference evidence="5 6" key="1">
    <citation type="journal article" date="2013" name="Genome Announc.">
        <title>Draft Genome Sequence of Cesiribacter andamanensis Strain AMV16T, Isolated from a Soil Sample from a Mud Volcano in the Andaman Islands, India.</title>
        <authorList>
            <person name="Shivaji S."/>
            <person name="Ara S."/>
            <person name="Begum Z."/>
            <person name="Srinivas T.N."/>
            <person name="Singh A."/>
            <person name="Kumar Pinnaka A."/>
        </authorList>
    </citation>
    <scope>NUCLEOTIDE SEQUENCE [LARGE SCALE GENOMIC DNA]</scope>
    <source>
        <strain evidence="5 6">AMV16</strain>
    </source>
</reference>
<dbReference type="PANTHER" id="PTHR43217:SF1">
    <property type="entry name" value="SUCCINATE SEMIALDEHYDE DEHYDROGENASE [NAD(P)+] SAD"/>
    <property type="match status" value="1"/>
</dbReference>
<evidence type="ECO:0000259" key="4">
    <source>
        <dbReference type="Pfam" id="PF00171"/>
    </source>
</evidence>
<dbReference type="PATRIC" id="fig|1279009.4.peg.1216"/>
<dbReference type="InterPro" id="IPR044148">
    <property type="entry name" value="ALDH_GabD1-like"/>
</dbReference>
<dbReference type="PANTHER" id="PTHR43217">
    <property type="entry name" value="SUCCINATE SEMIALDEHYDE DEHYDROGENASE [NAD(P)+] SAD"/>
    <property type="match status" value="1"/>
</dbReference>
<keyword evidence="2" id="KW-0521">NADP</keyword>
<dbReference type="FunFam" id="3.40.605.10:FF:000012">
    <property type="entry name" value="NAD-dependent succinate-semialdehyde dehydrogenase"/>
    <property type="match status" value="1"/>
</dbReference>
<dbReference type="CDD" id="cd07100">
    <property type="entry name" value="ALDH_SSADH1_GabD1"/>
    <property type="match status" value="1"/>
</dbReference>
<dbReference type="GO" id="GO:0036243">
    <property type="term" value="F:succinate-semialdehyde dehydrogenase (NADP+) activity"/>
    <property type="evidence" value="ECO:0007669"/>
    <property type="project" value="UniProtKB-EC"/>
</dbReference>
<dbReference type="Gene3D" id="3.40.605.10">
    <property type="entry name" value="Aldehyde Dehydrogenase, Chain A, domain 1"/>
    <property type="match status" value="1"/>
</dbReference>
<evidence type="ECO:0000313" key="6">
    <source>
        <dbReference type="Proteomes" id="UP000011910"/>
    </source>
</evidence>
<dbReference type="eggNOG" id="COG1012">
    <property type="taxonomic scope" value="Bacteria"/>
</dbReference>
<evidence type="ECO:0000256" key="3">
    <source>
        <dbReference type="ARBA" id="ARBA00023002"/>
    </source>
</evidence>
<accession>M7N4U3</accession>
<evidence type="ECO:0000256" key="2">
    <source>
        <dbReference type="ARBA" id="ARBA00022857"/>
    </source>
</evidence>
<dbReference type="Proteomes" id="UP000011910">
    <property type="component" value="Unassembled WGS sequence"/>
</dbReference>
<dbReference type="EMBL" id="AODQ01000020">
    <property type="protein sequence ID" value="EMR03683.1"/>
    <property type="molecule type" value="Genomic_DNA"/>
</dbReference>
<comment type="caution">
    <text evidence="5">The sequence shown here is derived from an EMBL/GenBank/DDBJ whole genome shotgun (WGS) entry which is preliminary data.</text>
</comment>
<dbReference type="InterPro" id="IPR016162">
    <property type="entry name" value="Ald_DH_N"/>
</dbReference>
<dbReference type="FunFam" id="3.40.309.10:FF:000009">
    <property type="entry name" value="Aldehyde dehydrogenase A"/>
    <property type="match status" value="1"/>
</dbReference>
<keyword evidence="3 5" id="KW-0560">Oxidoreductase</keyword>
<dbReference type="SUPFAM" id="SSF53720">
    <property type="entry name" value="ALDH-like"/>
    <property type="match status" value="1"/>
</dbReference>
<dbReference type="InterPro" id="IPR015590">
    <property type="entry name" value="Aldehyde_DH_dom"/>
</dbReference>
<dbReference type="OrthoDB" id="9762913at2"/>
<name>M7N4U3_9BACT</name>
<gene>
    <name evidence="5" type="primary">gabD1</name>
    <name evidence="5" type="ORF">ADICEAN_01204</name>
</gene>
<keyword evidence="6" id="KW-1185">Reference proteome</keyword>
<protein>
    <submittedName>
        <fullName evidence="5">Succinate-semialdehyde dehydrogenase [NADP(+)] 1</fullName>
        <ecNumber evidence="5">1.2.1.79</ecNumber>
    </submittedName>
</protein>
<comment type="similarity">
    <text evidence="1">Belongs to the aldehyde dehydrogenase family.</text>
</comment>
<organism evidence="5 6">
    <name type="scientific">Cesiribacter andamanensis AMV16</name>
    <dbReference type="NCBI Taxonomy" id="1279009"/>
    <lineage>
        <taxon>Bacteria</taxon>
        <taxon>Pseudomonadati</taxon>
        <taxon>Bacteroidota</taxon>
        <taxon>Cytophagia</taxon>
        <taxon>Cytophagales</taxon>
        <taxon>Cesiribacteraceae</taxon>
        <taxon>Cesiribacter</taxon>
    </lineage>
</organism>
<dbReference type="STRING" id="1279009.ADICEAN_01204"/>
<evidence type="ECO:0000256" key="1">
    <source>
        <dbReference type="ARBA" id="ARBA00009986"/>
    </source>
</evidence>
<dbReference type="InterPro" id="IPR016161">
    <property type="entry name" value="Ald_DH/histidinol_DH"/>
</dbReference>
<proteinExistence type="inferred from homology"/>
<evidence type="ECO:0000313" key="5">
    <source>
        <dbReference type="EMBL" id="EMR03683.1"/>
    </source>
</evidence>
<dbReference type="GO" id="GO:0004030">
    <property type="term" value="F:aldehyde dehydrogenase [NAD(P)+] activity"/>
    <property type="evidence" value="ECO:0007669"/>
    <property type="project" value="InterPro"/>
</dbReference>
<dbReference type="InterPro" id="IPR047110">
    <property type="entry name" value="GABD/Sad-like"/>
</dbReference>
<sequence>MSIQSVNPFNNEIIRQFHEATDTDIQAALEASEEGFRHWKQVPLQERSSLMMAAAQVMEDDLEHYAHLMTLEMGKTLREARAEIEKCAACCRYYATHAEAFLKDKVLDVSQGKAFISYEPLGPVLAIMPWNFPFWQVIRFAAPNLMAGNVGILKHASSVPQVALALEEIFRKAGFPDGAFLSLLIGNKKTEKLIAHPTIRAVTLTGSERAGSSVAARAGKYIKKTVLELGGSDPFVVLEDADLDKAAEWAVKSRMINMGQSCIAAKRFIVLDKVYDDFINRFRSRMEALKIGDPQDDDMDHGPMAREDLAEGLLEQVQKSLKKGATLVTGGDRPNSNGAFFTPTILADIPKNAPAFKEELFGPVASVIRAMDEAEAIDLANSSVYGLGGSVWSRDLERGQAIARQIQSGAVYVNKMMASDPAVPFGGIKLSGYGRELSYLGMHEFLNQKTIWVQE</sequence>
<dbReference type="Pfam" id="PF00171">
    <property type="entry name" value="Aldedh"/>
    <property type="match status" value="1"/>
</dbReference>
<dbReference type="AlphaFoldDB" id="M7N4U3"/>
<dbReference type="RefSeq" id="WP_009194604.1">
    <property type="nucleotide sequence ID" value="NZ_AODQ01000020.1"/>
</dbReference>